<protein>
    <recommendedName>
        <fullName evidence="5">CENP-V/GFA domain-containing protein</fullName>
    </recommendedName>
</protein>
<name>A0A0D1X5E8_9EURO</name>
<sequence length="139" mass="15274">MMKGSCLCGKVTFNLDIDPAVLNHTQVCHCRPCRKITGATTSLNLTVSATAFVLKSGNLKTVTTKHIDEGFEYSLSFCEDCGSPIYAVPQSVPDKRVMQVGTLDDIELLEQKPTAELNVKHRLGWVGQIDGAEQKEKYV</sequence>
<evidence type="ECO:0000259" key="5">
    <source>
        <dbReference type="PROSITE" id="PS51891"/>
    </source>
</evidence>
<dbReference type="OrthoDB" id="9985472at2759"/>
<keyword evidence="4" id="KW-0456">Lyase</keyword>
<evidence type="ECO:0000256" key="1">
    <source>
        <dbReference type="ARBA" id="ARBA00005495"/>
    </source>
</evidence>
<evidence type="ECO:0000256" key="3">
    <source>
        <dbReference type="ARBA" id="ARBA00022833"/>
    </source>
</evidence>
<dbReference type="InterPro" id="IPR011057">
    <property type="entry name" value="Mss4-like_sf"/>
</dbReference>
<comment type="similarity">
    <text evidence="1">Belongs to the Gfa family.</text>
</comment>
<gene>
    <name evidence="6" type="ORF">PV11_04991</name>
</gene>
<feature type="domain" description="CENP-V/GFA" evidence="5">
    <location>
        <begin position="2"/>
        <end position="118"/>
    </location>
</feature>
<dbReference type="AlphaFoldDB" id="A0A0D1X5E8"/>
<dbReference type="EMBL" id="KN846952">
    <property type="protein sequence ID" value="KIV82926.1"/>
    <property type="molecule type" value="Genomic_DNA"/>
</dbReference>
<dbReference type="PANTHER" id="PTHR33337:SF40">
    <property type="entry name" value="CENP-V_GFA DOMAIN-CONTAINING PROTEIN-RELATED"/>
    <property type="match status" value="1"/>
</dbReference>
<dbReference type="SUPFAM" id="SSF51316">
    <property type="entry name" value="Mss4-like"/>
    <property type="match status" value="1"/>
</dbReference>
<accession>A0A0D1X5E8</accession>
<dbReference type="Gene3D" id="3.90.1590.10">
    <property type="entry name" value="glutathione-dependent formaldehyde- activating enzyme (gfa)"/>
    <property type="match status" value="1"/>
</dbReference>
<dbReference type="Proteomes" id="UP000053599">
    <property type="component" value="Unassembled WGS sequence"/>
</dbReference>
<evidence type="ECO:0000313" key="7">
    <source>
        <dbReference type="Proteomes" id="UP000053599"/>
    </source>
</evidence>
<proteinExistence type="inferred from homology"/>
<dbReference type="PANTHER" id="PTHR33337">
    <property type="entry name" value="GFA DOMAIN-CONTAINING PROTEIN"/>
    <property type="match status" value="1"/>
</dbReference>
<dbReference type="GO" id="GO:0046872">
    <property type="term" value="F:metal ion binding"/>
    <property type="evidence" value="ECO:0007669"/>
    <property type="project" value="UniProtKB-KW"/>
</dbReference>
<evidence type="ECO:0000313" key="6">
    <source>
        <dbReference type="EMBL" id="KIV82926.1"/>
    </source>
</evidence>
<dbReference type="GO" id="GO:0016846">
    <property type="term" value="F:carbon-sulfur lyase activity"/>
    <property type="evidence" value="ECO:0007669"/>
    <property type="project" value="InterPro"/>
</dbReference>
<dbReference type="PROSITE" id="PS51891">
    <property type="entry name" value="CENP_V_GFA"/>
    <property type="match status" value="1"/>
</dbReference>
<evidence type="ECO:0000256" key="4">
    <source>
        <dbReference type="ARBA" id="ARBA00023239"/>
    </source>
</evidence>
<keyword evidence="2" id="KW-0479">Metal-binding</keyword>
<dbReference type="InterPro" id="IPR006913">
    <property type="entry name" value="CENP-V/GFA"/>
</dbReference>
<dbReference type="STRING" id="1016849.A0A0D1X5E8"/>
<organism evidence="6 7">
    <name type="scientific">Exophiala sideris</name>
    <dbReference type="NCBI Taxonomy" id="1016849"/>
    <lineage>
        <taxon>Eukaryota</taxon>
        <taxon>Fungi</taxon>
        <taxon>Dikarya</taxon>
        <taxon>Ascomycota</taxon>
        <taxon>Pezizomycotina</taxon>
        <taxon>Eurotiomycetes</taxon>
        <taxon>Chaetothyriomycetidae</taxon>
        <taxon>Chaetothyriales</taxon>
        <taxon>Herpotrichiellaceae</taxon>
        <taxon>Exophiala</taxon>
    </lineage>
</organism>
<evidence type="ECO:0000256" key="2">
    <source>
        <dbReference type="ARBA" id="ARBA00022723"/>
    </source>
</evidence>
<keyword evidence="3" id="KW-0862">Zinc</keyword>
<dbReference type="HOGENOM" id="CLU_055491_3_6_1"/>
<dbReference type="Pfam" id="PF04828">
    <property type="entry name" value="GFA"/>
    <property type="match status" value="1"/>
</dbReference>
<reference evidence="6 7" key="1">
    <citation type="submission" date="2015-01" db="EMBL/GenBank/DDBJ databases">
        <title>The Genome Sequence of Exophiala sideris CBS121828.</title>
        <authorList>
            <consortium name="The Broad Institute Genomics Platform"/>
            <person name="Cuomo C."/>
            <person name="de Hoog S."/>
            <person name="Gorbushina A."/>
            <person name="Stielow B."/>
            <person name="Teixiera M."/>
            <person name="Abouelleil A."/>
            <person name="Chapman S.B."/>
            <person name="Priest M."/>
            <person name="Young S.K."/>
            <person name="Wortman J."/>
            <person name="Nusbaum C."/>
            <person name="Birren B."/>
        </authorList>
    </citation>
    <scope>NUCLEOTIDE SEQUENCE [LARGE SCALE GENOMIC DNA]</scope>
    <source>
        <strain evidence="6 7">CBS 121828</strain>
    </source>
</reference>